<comment type="caution">
    <text evidence="1">The sequence shown here is derived from an EMBL/GenBank/DDBJ whole genome shotgun (WGS) entry which is preliminary data.</text>
</comment>
<evidence type="ECO:0000313" key="2">
    <source>
        <dbReference type="Proteomes" id="UP000580250"/>
    </source>
</evidence>
<accession>A0A6V7XU41</accession>
<protein>
    <submittedName>
        <fullName evidence="1">Uncharacterized protein</fullName>
    </submittedName>
</protein>
<name>A0A6V7XU41_MELEN</name>
<organism evidence="1 2">
    <name type="scientific">Meloidogyne enterolobii</name>
    <name type="common">Root-knot nematode worm</name>
    <name type="synonym">Meloidogyne mayaguensis</name>
    <dbReference type="NCBI Taxonomy" id="390850"/>
    <lineage>
        <taxon>Eukaryota</taxon>
        <taxon>Metazoa</taxon>
        <taxon>Ecdysozoa</taxon>
        <taxon>Nematoda</taxon>
        <taxon>Chromadorea</taxon>
        <taxon>Rhabditida</taxon>
        <taxon>Tylenchina</taxon>
        <taxon>Tylenchomorpha</taxon>
        <taxon>Tylenchoidea</taxon>
        <taxon>Meloidogynidae</taxon>
        <taxon>Meloidogyninae</taxon>
        <taxon>Meloidogyne</taxon>
    </lineage>
</organism>
<dbReference type="EMBL" id="CAJEWN010002257">
    <property type="protein sequence ID" value="CAD2202805.1"/>
    <property type="molecule type" value="Genomic_DNA"/>
</dbReference>
<reference evidence="1 2" key="1">
    <citation type="submission" date="2020-08" db="EMBL/GenBank/DDBJ databases">
        <authorList>
            <person name="Koutsovoulos G."/>
            <person name="Danchin GJ E."/>
        </authorList>
    </citation>
    <scope>NUCLEOTIDE SEQUENCE [LARGE SCALE GENOMIC DNA]</scope>
</reference>
<evidence type="ECO:0000313" key="1">
    <source>
        <dbReference type="EMBL" id="CAD2202805.1"/>
    </source>
</evidence>
<dbReference type="Proteomes" id="UP000580250">
    <property type="component" value="Unassembled WGS sequence"/>
</dbReference>
<sequence>MRMMGFVYVFEYFGVAPFNLSWHRISFLLHYCLTLPSFKAF</sequence>
<proteinExistence type="predicted"/>
<gene>
    <name evidence="1" type="ORF">MENT_LOCUS56456</name>
</gene>
<dbReference type="AlphaFoldDB" id="A0A6V7XU41"/>